<dbReference type="OrthoDB" id="8579677at2"/>
<keyword evidence="1" id="KW-1133">Transmembrane helix</keyword>
<accession>A0A4P6KUL4</accession>
<evidence type="ECO:0000313" key="3">
    <source>
        <dbReference type="Proteomes" id="UP000290637"/>
    </source>
</evidence>
<keyword evidence="1" id="KW-0472">Membrane</keyword>
<dbReference type="AlphaFoldDB" id="A0A4P6KUL4"/>
<keyword evidence="1" id="KW-0812">Transmembrane</keyword>
<feature type="transmembrane region" description="Helical" evidence="1">
    <location>
        <begin position="76"/>
        <end position="95"/>
    </location>
</feature>
<evidence type="ECO:0000256" key="1">
    <source>
        <dbReference type="SAM" id="Phobius"/>
    </source>
</evidence>
<feature type="transmembrane region" description="Helical" evidence="1">
    <location>
        <begin position="52"/>
        <end position="71"/>
    </location>
</feature>
<feature type="transmembrane region" description="Helical" evidence="1">
    <location>
        <begin position="227"/>
        <end position="248"/>
    </location>
</feature>
<evidence type="ECO:0008006" key="4">
    <source>
        <dbReference type="Google" id="ProtNLM"/>
    </source>
</evidence>
<name>A0A4P6KUL4_9BURK</name>
<feature type="transmembrane region" description="Helical" evidence="1">
    <location>
        <begin position="195"/>
        <end position="215"/>
    </location>
</feature>
<organism evidence="2 3">
    <name type="scientific">Pseudoduganella lutea</name>
    <dbReference type="NCBI Taxonomy" id="321985"/>
    <lineage>
        <taxon>Bacteria</taxon>
        <taxon>Pseudomonadati</taxon>
        <taxon>Pseudomonadota</taxon>
        <taxon>Betaproteobacteria</taxon>
        <taxon>Burkholderiales</taxon>
        <taxon>Oxalobacteraceae</taxon>
        <taxon>Telluria group</taxon>
        <taxon>Pseudoduganella</taxon>
    </lineage>
</organism>
<dbReference type="Proteomes" id="UP000290637">
    <property type="component" value="Chromosome"/>
</dbReference>
<feature type="transmembrane region" description="Helical" evidence="1">
    <location>
        <begin position="27"/>
        <end position="46"/>
    </location>
</feature>
<proteinExistence type="predicted"/>
<dbReference type="RefSeq" id="WP_130185661.1">
    <property type="nucleotide sequence ID" value="NZ_CP035913.1"/>
</dbReference>
<feature type="transmembrane region" description="Helical" evidence="1">
    <location>
        <begin position="255"/>
        <end position="274"/>
    </location>
</feature>
<feature type="transmembrane region" description="Helical" evidence="1">
    <location>
        <begin position="421"/>
        <end position="443"/>
    </location>
</feature>
<gene>
    <name evidence="2" type="ORF">EWM63_05685</name>
</gene>
<dbReference type="EMBL" id="CP035913">
    <property type="protein sequence ID" value="QBE62526.1"/>
    <property type="molecule type" value="Genomic_DNA"/>
</dbReference>
<dbReference type="KEGG" id="plue:EWM63_05685"/>
<feature type="transmembrane region" description="Helical" evidence="1">
    <location>
        <begin position="167"/>
        <end position="183"/>
    </location>
</feature>
<reference evidence="2 3" key="1">
    <citation type="submission" date="2019-02" db="EMBL/GenBank/DDBJ databases">
        <title>Draft Genome Sequences of Six Type Strains of the Genus Massilia.</title>
        <authorList>
            <person name="Miess H."/>
            <person name="Frediansyhah A."/>
            <person name="Gross H."/>
        </authorList>
    </citation>
    <scope>NUCLEOTIDE SEQUENCE [LARGE SCALE GENOMIC DNA]</scope>
    <source>
        <strain evidence="2 3">DSM 17473</strain>
    </source>
</reference>
<protein>
    <recommendedName>
        <fullName evidence="4">O-antigen ligase domain-containing protein</fullName>
    </recommendedName>
</protein>
<feature type="transmembrane region" description="Helical" evidence="1">
    <location>
        <begin position="135"/>
        <end position="155"/>
    </location>
</feature>
<keyword evidence="3" id="KW-1185">Reference proteome</keyword>
<evidence type="ECO:0000313" key="2">
    <source>
        <dbReference type="EMBL" id="QBE62526.1"/>
    </source>
</evidence>
<feature type="transmembrane region" description="Helical" evidence="1">
    <location>
        <begin position="303"/>
        <end position="321"/>
    </location>
</feature>
<sequence>MKYFGRKALASATGAVRVRRRWTGPGIGWLAGALVAAMAAVFMGMVTALGSMTLTVIVAGMLLAPPMLLLIDTRKLLPTLFVIVFLVQGSLQFFFGLRAATWLASGLIAMLLVRSVVEIFMSGPKSKAAIAGPPPYGIVLFAGLYLLVYLFSLALGDASTTQRISTLRFSIPIFGVLLAFYCFRWEDKQLQRLWLLLIAIAIVQLPLVTYQHFFMMATHGWDGVVGSFGHGLSPVLIVFVLAAMLYTLSRWTRNLIPGWQVAAAFIVGMAIILLGEVKIVLVWLPVGVAFVLRRKLLRNVLNLVAFICLASVFFVGTYAAYKVMYWGEVEKTGGTLSEKLDSVVGYAFDPDGVNDQTGEISRVASLALWARDPLTGGVERFIGYGPGSTSISATTGMGKIAARYRGLAVGSTAVSTLLWDVGLLGMSAFILMLGSGIVAGLRYTKVSQHQEASAIVDTSTAVLILLCSTLVYNRTVLDEPTSQLLCFFCLGCIGHYWRFDMPKWKAKPLYGPTPVPATSMQVAT</sequence>